<keyword evidence="6" id="KW-0186">Copper</keyword>
<comment type="subcellular location">
    <subcellularLocation>
        <location evidence="1 6">Membrane</location>
        <topology evidence="1 6">Multi-pass membrane protein</topology>
    </subcellularLocation>
</comment>
<name>A0A370TMA9_9HELO</name>
<dbReference type="PANTHER" id="PTHR12483">
    <property type="entry name" value="SOLUTE CARRIER FAMILY 31 COPPER TRANSPORTERS"/>
    <property type="match status" value="1"/>
</dbReference>
<dbReference type="GO" id="GO:0005375">
    <property type="term" value="F:copper ion transmembrane transporter activity"/>
    <property type="evidence" value="ECO:0007669"/>
    <property type="project" value="UniProtKB-UniRule"/>
</dbReference>
<evidence type="ECO:0000256" key="6">
    <source>
        <dbReference type="RuleBase" id="RU367022"/>
    </source>
</evidence>
<evidence type="ECO:0000256" key="1">
    <source>
        <dbReference type="ARBA" id="ARBA00004141"/>
    </source>
</evidence>
<gene>
    <name evidence="7" type="ORF">BP5553_06004</name>
</gene>
<evidence type="ECO:0000313" key="7">
    <source>
        <dbReference type="EMBL" id="RDL36652.1"/>
    </source>
</evidence>
<dbReference type="GO" id="GO:0016020">
    <property type="term" value="C:membrane"/>
    <property type="evidence" value="ECO:0007669"/>
    <property type="project" value="UniProtKB-SubCell"/>
</dbReference>
<dbReference type="AlphaFoldDB" id="A0A370TMA9"/>
<dbReference type="Pfam" id="PF04145">
    <property type="entry name" value="Ctr"/>
    <property type="match status" value="1"/>
</dbReference>
<dbReference type="InterPro" id="IPR007274">
    <property type="entry name" value="Cop_transporter"/>
</dbReference>
<comment type="similarity">
    <text evidence="2 6">Belongs to the copper transporter (Ctr) (TC 1.A.56) family. SLC31A subfamily.</text>
</comment>
<organism evidence="7 8">
    <name type="scientific">Venustampulla echinocandica</name>
    <dbReference type="NCBI Taxonomy" id="2656787"/>
    <lineage>
        <taxon>Eukaryota</taxon>
        <taxon>Fungi</taxon>
        <taxon>Dikarya</taxon>
        <taxon>Ascomycota</taxon>
        <taxon>Pezizomycotina</taxon>
        <taxon>Leotiomycetes</taxon>
        <taxon>Helotiales</taxon>
        <taxon>Pleuroascaceae</taxon>
        <taxon>Venustampulla</taxon>
    </lineage>
</organism>
<keyword evidence="8" id="KW-1185">Reference proteome</keyword>
<accession>A0A370TMA9</accession>
<keyword evidence="3 6" id="KW-0812">Transmembrane</keyword>
<keyword evidence="6" id="KW-0187">Copper transport</keyword>
<comment type="caution">
    <text evidence="7">The sequence shown here is derived from an EMBL/GenBank/DDBJ whole genome shotgun (WGS) entry which is preliminary data.</text>
</comment>
<reference evidence="7 8" key="1">
    <citation type="journal article" date="2018" name="IMA Fungus">
        <title>IMA Genome-F 9: Draft genome sequence of Annulohypoxylon stygium, Aspergillus mulundensis, Berkeleyomyces basicola (syn. Thielaviopsis basicola), Ceratocystis smalleyi, two Cercospora beticola strains, Coleophoma cylindrospora, Fusarium fracticaudum, Phialophora cf. hyalina, and Morchella septimelata.</title>
        <authorList>
            <person name="Wingfield B.D."/>
            <person name="Bills G.F."/>
            <person name="Dong Y."/>
            <person name="Huang W."/>
            <person name="Nel W.J."/>
            <person name="Swalarsk-Parry B.S."/>
            <person name="Vaghefi N."/>
            <person name="Wilken P.M."/>
            <person name="An Z."/>
            <person name="de Beer Z.W."/>
            <person name="De Vos L."/>
            <person name="Chen L."/>
            <person name="Duong T.A."/>
            <person name="Gao Y."/>
            <person name="Hammerbacher A."/>
            <person name="Kikkert J.R."/>
            <person name="Li Y."/>
            <person name="Li H."/>
            <person name="Li K."/>
            <person name="Li Q."/>
            <person name="Liu X."/>
            <person name="Ma X."/>
            <person name="Naidoo K."/>
            <person name="Pethybridge S.J."/>
            <person name="Sun J."/>
            <person name="Steenkamp E.T."/>
            <person name="van der Nest M.A."/>
            <person name="van Wyk S."/>
            <person name="Wingfield M.J."/>
            <person name="Xiong C."/>
            <person name="Yue Q."/>
            <person name="Zhang X."/>
        </authorList>
    </citation>
    <scope>NUCLEOTIDE SEQUENCE [LARGE SCALE GENOMIC DNA]</scope>
    <source>
        <strain evidence="7 8">BP 5553</strain>
    </source>
</reference>
<evidence type="ECO:0000256" key="3">
    <source>
        <dbReference type="ARBA" id="ARBA00022692"/>
    </source>
</evidence>
<dbReference type="Proteomes" id="UP000254866">
    <property type="component" value="Unassembled WGS sequence"/>
</dbReference>
<evidence type="ECO:0000256" key="2">
    <source>
        <dbReference type="ARBA" id="ARBA00006921"/>
    </source>
</evidence>
<dbReference type="GeneID" id="43598853"/>
<dbReference type="EMBL" id="NPIC01000004">
    <property type="protein sequence ID" value="RDL36652.1"/>
    <property type="molecule type" value="Genomic_DNA"/>
</dbReference>
<keyword evidence="4 6" id="KW-1133">Transmembrane helix</keyword>
<evidence type="ECO:0000313" key="8">
    <source>
        <dbReference type="Proteomes" id="UP000254866"/>
    </source>
</evidence>
<sequence>MDMDMGTMSMTPSTTAVGAAQTTTSSLMASSTAMSGMDMADSCKISSTLVRFISRTWHIKSKGMFAGACIGVILLVMSLEFLRRLSKEYDRYILRKFQKAQPYLSVPGLPHGKAAAAACKSSNPQPSSLENFTAVSVVSFRPGVFQQAIRATLHMLQFAVAYFIMLLAMYYNGYIIISIIIGAWLGGFVFSWEAINTSGPQEEATVCCG</sequence>
<keyword evidence="6" id="KW-0813">Transport</keyword>
<evidence type="ECO:0000256" key="5">
    <source>
        <dbReference type="ARBA" id="ARBA00023136"/>
    </source>
</evidence>
<proteinExistence type="inferred from homology"/>
<dbReference type="PANTHER" id="PTHR12483:SF73">
    <property type="entry name" value="COPPER TRANSPORT PROTEIN CTR3"/>
    <property type="match status" value="1"/>
</dbReference>
<keyword evidence="6" id="KW-0406">Ion transport</keyword>
<feature type="transmembrane region" description="Helical" evidence="6">
    <location>
        <begin position="64"/>
        <end position="82"/>
    </location>
</feature>
<dbReference type="RefSeq" id="XP_031869308.1">
    <property type="nucleotide sequence ID" value="XM_032014627.1"/>
</dbReference>
<keyword evidence="5 6" id="KW-0472">Membrane</keyword>
<dbReference type="OrthoDB" id="161814at2759"/>
<evidence type="ECO:0000256" key="4">
    <source>
        <dbReference type="ARBA" id="ARBA00022989"/>
    </source>
</evidence>
<dbReference type="STRING" id="2656787.A0A370TMA9"/>
<protein>
    <recommendedName>
        <fullName evidence="6">Copper transport protein</fullName>
    </recommendedName>
</protein>